<name>A0ABM8GE61_9MICO</name>
<reference evidence="2" key="1">
    <citation type="journal article" date="2019" name="Int. J. Syst. Evol. Microbiol.">
        <title>The Global Catalogue of Microorganisms (GCM) 10K type strain sequencing project: providing services to taxonomists for standard genome sequencing and annotation.</title>
        <authorList>
            <consortium name="The Broad Institute Genomics Platform"/>
            <consortium name="The Broad Institute Genome Sequencing Center for Infectious Disease"/>
            <person name="Wu L."/>
            <person name="Ma J."/>
        </authorList>
    </citation>
    <scope>NUCLEOTIDE SEQUENCE [LARGE SCALE GENOMIC DNA]</scope>
    <source>
        <strain evidence="2">NBRC 108725</strain>
    </source>
</reference>
<dbReference type="EMBL" id="AP027731">
    <property type="protein sequence ID" value="BDZ46591.1"/>
    <property type="molecule type" value="Genomic_DNA"/>
</dbReference>
<evidence type="ECO:0000313" key="1">
    <source>
        <dbReference type="EMBL" id="BDZ46591.1"/>
    </source>
</evidence>
<dbReference type="InterPro" id="IPR009097">
    <property type="entry name" value="Cyclic_Pdiesterase"/>
</dbReference>
<dbReference type="Pfam" id="PF13563">
    <property type="entry name" value="2_5_RNA_ligase2"/>
    <property type="match status" value="1"/>
</dbReference>
<keyword evidence="2" id="KW-1185">Reference proteome</keyword>
<protein>
    <recommendedName>
        <fullName evidence="3">2'-5' RNA ligase superfamily protein</fullName>
    </recommendedName>
</protein>
<dbReference type="Proteomes" id="UP001321498">
    <property type="component" value="Chromosome"/>
</dbReference>
<proteinExistence type="predicted"/>
<gene>
    <name evidence="1" type="ORF">GCM10025866_25000</name>
</gene>
<dbReference type="SUPFAM" id="SSF55144">
    <property type="entry name" value="LigT-like"/>
    <property type="match status" value="1"/>
</dbReference>
<organism evidence="1 2">
    <name type="scientific">Naasia aerilata</name>
    <dbReference type="NCBI Taxonomy" id="1162966"/>
    <lineage>
        <taxon>Bacteria</taxon>
        <taxon>Bacillati</taxon>
        <taxon>Actinomycetota</taxon>
        <taxon>Actinomycetes</taxon>
        <taxon>Micrococcales</taxon>
        <taxon>Microbacteriaceae</taxon>
        <taxon>Naasia</taxon>
    </lineage>
</organism>
<evidence type="ECO:0008006" key="3">
    <source>
        <dbReference type="Google" id="ProtNLM"/>
    </source>
</evidence>
<dbReference type="RefSeq" id="WP_286276627.1">
    <property type="nucleotide sequence ID" value="NZ_AP027731.1"/>
</dbReference>
<accession>A0ABM8GE61</accession>
<evidence type="ECO:0000313" key="2">
    <source>
        <dbReference type="Proteomes" id="UP001321498"/>
    </source>
</evidence>
<sequence length="168" mass="18286">MPSIELLLDPVAEQELVAEWTALREADLPSQARHTGESNRPHVTLLYSEEPLDPPRIVGLPIPVTVASPVIFGSARRGFLLARLVRPSAALLEVHRILHEEVGERPGIDRLTRPGAWTPHVTLARRLSGEQLAAALTLLDPKRAIDGTADAARLWSSATKTVTPLELA</sequence>
<dbReference type="Gene3D" id="3.90.1140.10">
    <property type="entry name" value="Cyclic phosphodiesterase"/>
    <property type="match status" value="1"/>
</dbReference>